<dbReference type="AlphaFoldDB" id="A0A3P6BPD9"/>
<evidence type="ECO:0000313" key="1">
    <source>
        <dbReference type="EMBL" id="VDC99270.1"/>
    </source>
</evidence>
<dbReference type="EMBL" id="LR031574">
    <property type="protein sequence ID" value="VDC99270.1"/>
    <property type="molecule type" value="Genomic_DNA"/>
</dbReference>
<gene>
    <name evidence="1" type="ORF">BRAA07T29940Z</name>
</gene>
<organism evidence="1">
    <name type="scientific">Brassica campestris</name>
    <name type="common">Field mustard</name>
    <dbReference type="NCBI Taxonomy" id="3711"/>
    <lineage>
        <taxon>Eukaryota</taxon>
        <taxon>Viridiplantae</taxon>
        <taxon>Streptophyta</taxon>
        <taxon>Embryophyta</taxon>
        <taxon>Tracheophyta</taxon>
        <taxon>Spermatophyta</taxon>
        <taxon>Magnoliopsida</taxon>
        <taxon>eudicotyledons</taxon>
        <taxon>Gunneridae</taxon>
        <taxon>Pentapetalae</taxon>
        <taxon>rosids</taxon>
        <taxon>malvids</taxon>
        <taxon>Brassicales</taxon>
        <taxon>Brassicaceae</taxon>
        <taxon>Brassiceae</taxon>
        <taxon>Brassica</taxon>
    </lineage>
</organism>
<proteinExistence type="predicted"/>
<accession>A0A3P6BPD9</accession>
<reference evidence="1" key="1">
    <citation type="submission" date="2018-11" db="EMBL/GenBank/DDBJ databases">
        <authorList>
            <consortium name="Genoscope - CEA"/>
            <person name="William W."/>
        </authorList>
    </citation>
    <scope>NUCLEOTIDE SEQUENCE</scope>
</reference>
<sequence length="37" mass="4284">MVFLTTKGKRGSGRVYGDQRIKGLMKLISLQERKQLF</sequence>
<name>A0A3P6BPD9_BRACM</name>
<protein>
    <submittedName>
        <fullName evidence="1">Uncharacterized protein</fullName>
    </submittedName>
</protein>